<evidence type="ECO:0000256" key="2">
    <source>
        <dbReference type="ARBA" id="ARBA00022737"/>
    </source>
</evidence>
<dbReference type="Gene3D" id="2.130.10.10">
    <property type="entry name" value="YVTN repeat-like/Quinoprotein amine dehydrogenase"/>
    <property type="match status" value="2"/>
</dbReference>
<protein>
    <submittedName>
        <fullName evidence="6">WD40-repeat-containing domain protein</fullName>
    </submittedName>
</protein>
<comment type="caution">
    <text evidence="6">The sequence shown here is derived from an EMBL/GenBank/DDBJ whole genome shotgun (WGS) entry which is preliminary data.</text>
</comment>
<dbReference type="PROSITE" id="PS50294">
    <property type="entry name" value="WD_REPEATS_REGION"/>
    <property type="match status" value="1"/>
</dbReference>
<dbReference type="GO" id="GO:0005634">
    <property type="term" value="C:nucleus"/>
    <property type="evidence" value="ECO:0007669"/>
    <property type="project" value="TreeGrafter"/>
</dbReference>
<dbReference type="EMBL" id="JARPMG010000008">
    <property type="protein sequence ID" value="KAJ8098644.1"/>
    <property type="molecule type" value="Genomic_DNA"/>
</dbReference>
<name>A0AAD7QNR3_9ASCO</name>
<organism evidence="6 7">
    <name type="scientific">Lipomyces tetrasporus</name>
    <dbReference type="NCBI Taxonomy" id="54092"/>
    <lineage>
        <taxon>Eukaryota</taxon>
        <taxon>Fungi</taxon>
        <taxon>Dikarya</taxon>
        <taxon>Ascomycota</taxon>
        <taxon>Saccharomycotina</taxon>
        <taxon>Lipomycetes</taxon>
        <taxon>Lipomycetales</taxon>
        <taxon>Lipomycetaceae</taxon>
        <taxon>Lipomyces</taxon>
    </lineage>
</organism>
<feature type="compositionally biased region" description="Polar residues" evidence="4">
    <location>
        <begin position="351"/>
        <end position="362"/>
    </location>
</feature>
<dbReference type="Proteomes" id="UP001217417">
    <property type="component" value="Unassembled WGS sequence"/>
</dbReference>
<evidence type="ECO:0000313" key="6">
    <source>
        <dbReference type="EMBL" id="KAJ8098644.1"/>
    </source>
</evidence>
<dbReference type="PROSITE" id="PS50082">
    <property type="entry name" value="WD_REPEATS_2"/>
    <property type="match status" value="1"/>
</dbReference>
<keyword evidence="2" id="KW-0677">Repeat</keyword>
<feature type="region of interest" description="Disordered" evidence="4">
    <location>
        <begin position="346"/>
        <end position="386"/>
    </location>
</feature>
<sequence length="665" mass="72255">MDEDDNVLDRSEDEREDEVMTGQDSDAGVDENDNDGDGDNEMEADEDEDEEDRDDEGEGDGEGDGDADADGEQVGEGVDNEYGQPDADSHKRSPDGDKDTTVVVDNQPLWLYSYAHSRQFAKDKLIEGLDTCLSYDIAPYVAAPMSTSINCMDLPQSMRWIFTGGQDGFIRKFDFYQSVNGKLPLTVAQKHPFADSITKAGVLVSYWENEVPVEPDLTTVTGPPDEHDMKISPVYALAVQSQCLWLVSGLETGGITLQTIRHAEGRIHAHLQKHTSTVSVLRLNRDETSVVSGSWDKNVVEWDLNTGTIVREFTGSTGQISVIAWRPETASTMPLSYTAQETDSMDLPANDTINLGNEPSQTKLKEEDSDLGSLFGEDDDDDDQDKDKMALNKSLMEESAMQTAAGDTDVQANVKVAADEPITNGTKLNDVTHGISGNQNGLVEGSSPSTGPTMSATVNGQTTDRKRENQSNNVFLTASIDGKSRIWDRRMARCISEIGLASNVPPWCMSACWSLDGNNIYVGRRNGIGLAICLAEVTLTNMLLVEEYSVHSLDKPVRSLKLPGGSGPVSCVSPMPNGRHLVCASFDNIRLYDLKTTAGSGSMASAKNTVTSKVPFLIVPGHHGGTISDILIDHTCQYMVTSGGNRGWEGAPTEVMLVYEIEKIV</sequence>
<reference evidence="6" key="1">
    <citation type="submission" date="2023-03" db="EMBL/GenBank/DDBJ databases">
        <title>Near-Complete genome sequence of Lipomyces tetrasporous NRRL Y-64009, an oleaginous yeast capable of growing on lignocellulosic hydrolysates.</title>
        <authorList>
            <consortium name="Lawrence Berkeley National Laboratory"/>
            <person name="Jagtap S.S."/>
            <person name="Liu J.-J."/>
            <person name="Walukiewicz H.E."/>
            <person name="Pangilinan J."/>
            <person name="Lipzen A."/>
            <person name="Ahrendt S."/>
            <person name="Koriabine M."/>
            <person name="Cobaugh K."/>
            <person name="Salamov A."/>
            <person name="Yoshinaga Y."/>
            <person name="Ng V."/>
            <person name="Daum C."/>
            <person name="Grigoriev I.V."/>
            <person name="Slininger P.J."/>
            <person name="Dien B.S."/>
            <person name="Jin Y.-S."/>
            <person name="Rao C.V."/>
        </authorList>
    </citation>
    <scope>NUCLEOTIDE SEQUENCE</scope>
    <source>
        <strain evidence="6">NRRL Y-64009</strain>
    </source>
</reference>
<proteinExistence type="predicted"/>
<evidence type="ECO:0000313" key="7">
    <source>
        <dbReference type="Proteomes" id="UP001217417"/>
    </source>
</evidence>
<dbReference type="Pfam" id="PF23798">
    <property type="entry name" value="Beta-prop_SPT8"/>
    <property type="match status" value="2"/>
</dbReference>
<dbReference type="InterPro" id="IPR036322">
    <property type="entry name" value="WD40_repeat_dom_sf"/>
</dbReference>
<dbReference type="GeneID" id="80881209"/>
<feature type="domain" description="Transcription factor spt8 beta-propeller" evidence="5">
    <location>
        <begin position="470"/>
        <end position="662"/>
    </location>
</feature>
<evidence type="ECO:0000259" key="5">
    <source>
        <dbReference type="Pfam" id="PF23798"/>
    </source>
</evidence>
<dbReference type="InterPro" id="IPR015943">
    <property type="entry name" value="WD40/YVTN_repeat-like_dom_sf"/>
</dbReference>
<keyword evidence="1 3" id="KW-0853">WD repeat</keyword>
<gene>
    <name evidence="6" type="ORF">POJ06DRAFT_239529</name>
</gene>
<evidence type="ECO:0000256" key="1">
    <source>
        <dbReference type="ARBA" id="ARBA00022574"/>
    </source>
</evidence>
<dbReference type="SUPFAM" id="SSF50978">
    <property type="entry name" value="WD40 repeat-like"/>
    <property type="match status" value="1"/>
</dbReference>
<evidence type="ECO:0000256" key="3">
    <source>
        <dbReference type="PROSITE-ProRule" id="PRU00221"/>
    </source>
</evidence>
<feature type="region of interest" description="Disordered" evidence="4">
    <location>
        <begin position="1"/>
        <end position="101"/>
    </location>
</feature>
<feature type="domain" description="Transcription factor spt8 beta-propeller" evidence="5">
    <location>
        <begin position="135"/>
        <end position="403"/>
    </location>
</feature>
<dbReference type="InterPro" id="IPR001680">
    <property type="entry name" value="WD40_rpt"/>
</dbReference>
<feature type="compositionally biased region" description="Basic and acidic residues" evidence="4">
    <location>
        <begin position="87"/>
        <end position="100"/>
    </location>
</feature>
<feature type="repeat" description="WD" evidence="3">
    <location>
        <begin position="271"/>
        <end position="312"/>
    </location>
</feature>
<dbReference type="SMART" id="SM00320">
    <property type="entry name" value="WD40"/>
    <property type="match status" value="4"/>
</dbReference>
<feature type="compositionally biased region" description="Acidic residues" evidence="4">
    <location>
        <begin position="27"/>
        <end position="73"/>
    </location>
</feature>
<keyword evidence="7" id="KW-1185">Reference proteome</keyword>
<dbReference type="PANTHER" id="PTHR22847:SF735">
    <property type="entry name" value="AFR153WP"/>
    <property type="match status" value="1"/>
</dbReference>
<feature type="compositionally biased region" description="Polar residues" evidence="4">
    <location>
        <begin position="443"/>
        <end position="462"/>
    </location>
</feature>
<evidence type="ECO:0000256" key="4">
    <source>
        <dbReference type="SAM" id="MobiDB-lite"/>
    </source>
</evidence>
<dbReference type="AlphaFoldDB" id="A0AAD7QNR3"/>
<feature type="region of interest" description="Disordered" evidence="4">
    <location>
        <begin position="443"/>
        <end position="469"/>
    </location>
</feature>
<accession>A0AAD7QNR3</accession>
<dbReference type="RefSeq" id="XP_056042094.1">
    <property type="nucleotide sequence ID" value="XM_056186043.1"/>
</dbReference>
<dbReference type="InterPro" id="IPR057544">
    <property type="entry name" value="Beta-prop_SPT8"/>
</dbReference>
<dbReference type="PANTHER" id="PTHR22847">
    <property type="entry name" value="WD40 REPEAT PROTEIN"/>
    <property type="match status" value="1"/>
</dbReference>